<dbReference type="InterPro" id="IPR039919">
    <property type="entry name" value="ARHGEF10/ARHGEF17"/>
</dbReference>
<dbReference type="PANTHER" id="PTHR12877:SF15">
    <property type="entry name" value="RHO GUANINE NUCLEOTIDE EXCHANGE FACTOR 17"/>
    <property type="match status" value="1"/>
</dbReference>
<dbReference type="RefSeq" id="XP_022241065.1">
    <property type="nucleotide sequence ID" value="XM_022385357.1"/>
</dbReference>
<reference evidence="5" key="1">
    <citation type="submission" date="2025-08" db="UniProtKB">
        <authorList>
            <consortium name="RefSeq"/>
        </authorList>
    </citation>
    <scope>IDENTIFICATION</scope>
    <source>
        <tissue evidence="5">Muscle</tissue>
    </source>
</reference>
<evidence type="ECO:0000256" key="3">
    <source>
        <dbReference type="SAM" id="MobiDB-lite"/>
    </source>
</evidence>
<evidence type="ECO:0000256" key="1">
    <source>
        <dbReference type="ARBA" id="ARBA00022658"/>
    </source>
</evidence>
<dbReference type="InterPro" id="IPR015943">
    <property type="entry name" value="WD40/YVTN_repeat-like_dom_sf"/>
</dbReference>
<protein>
    <submittedName>
        <fullName evidence="5">Rho guanine nucleotide exchange factor 17-like</fullName>
    </submittedName>
</protein>
<dbReference type="SUPFAM" id="SSF50998">
    <property type="entry name" value="Quinoprotein alcohol dehydrogenase-like"/>
    <property type="match status" value="1"/>
</dbReference>
<dbReference type="SUPFAM" id="SSF48065">
    <property type="entry name" value="DBL homology domain (DH-domain)"/>
    <property type="match status" value="1"/>
</dbReference>
<accession>A0ABM1SBR0</accession>
<feature type="region of interest" description="Disordered" evidence="3">
    <location>
        <begin position="389"/>
        <end position="409"/>
    </location>
</feature>
<name>A0ABM1SBR0_LIMPO</name>
<feature type="compositionally biased region" description="Acidic residues" evidence="3">
    <location>
        <begin position="390"/>
        <end position="401"/>
    </location>
</feature>
<dbReference type="PANTHER" id="PTHR12877">
    <property type="entry name" value="RHO GUANINE NUCLEOTIDE EXCHANGE FACTOR"/>
    <property type="match status" value="1"/>
</dbReference>
<organism evidence="4 5">
    <name type="scientific">Limulus polyphemus</name>
    <name type="common">Atlantic horseshoe crab</name>
    <dbReference type="NCBI Taxonomy" id="6850"/>
    <lineage>
        <taxon>Eukaryota</taxon>
        <taxon>Metazoa</taxon>
        <taxon>Ecdysozoa</taxon>
        <taxon>Arthropoda</taxon>
        <taxon>Chelicerata</taxon>
        <taxon>Merostomata</taxon>
        <taxon>Xiphosura</taxon>
        <taxon>Limulidae</taxon>
        <taxon>Limulus</taxon>
    </lineage>
</organism>
<dbReference type="InterPro" id="IPR011047">
    <property type="entry name" value="Quinoprotein_ADH-like_sf"/>
</dbReference>
<dbReference type="InterPro" id="IPR011993">
    <property type="entry name" value="PH-like_dom_sf"/>
</dbReference>
<dbReference type="GeneID" id="106458987"/>
<evidence type="ECO:0000313" key="4">
    <source>
        <dbReference type="Proteomes" id="UP000694941"/>
    </source>
</evidence>
<dbReference type="InterPro" id="IPR035899">
    <property type="entry name" value="DBL_dom_sf"/>
</dbReference>
<feature type="coiled-coil region" evidence="2">
    <location>
        <begin position="191"/>
        <end position="218"/>
    </location>
</feature>
<sequence>MAEDIGITGIPFGHILVKSSKRAPINICSFGLLKRDRRDRRSRVADGLWKELLKHTHVDHPDYQLLVLAQKEIHDLAVKINRMEREAFQHERMLQRMKELEHLIEGAIDLVQPDRTFIRYDVVYITGGLGIKNERCIFLFSDLLIITSIKRKSGTIRKPSSSSNSPSSFGTLETNKYKMLMMFSLDNLAISKNSDANIKKAMKEIQNLEDDISLLGRINELIGNLNCQHQILDEAIEDVMGTVSKQLLEKQTTDPLLLSLQLTATLQEGEDTITITYPTPEKRSSWEAAFNEVKQKLAHSTDKRPPPDFLYTVPIHKTRAGLQFTCAASVLGLNQLGHKDIWVCNSDGYTGQVCVISLQPEPTLTSCSGICNARITCITSIPAANSVEASTDDDADDFPDDDSSKKLSNEHCLSREDSRELIYNNQPTMWLGTEDGCIHIYNCNDNISIKKHRLKIQHSASVHCILYLDNRVFVALANGEVCVYHQNFYGSWNTTDPQHVLVGSVAAPVTKMLATAGKMWCGCQGDIKVLNTTNLEIEHSFQVTRGSSKTMFCMVASDLGVWLAIQNSAILKLFHATTYEDLLEVNVSPAVTKMLSRCDDIIRQHKAACLRVTALLACKDMLWIGTSAGVILTIALPHLTITTSKLDHVPKVSGIPHGHTGHVRFLTYVEMTPDTDMDIVSSSKYMYAHQSNNRKDGETSRTFISSPTSHHFLVISGGDGYENFSVSGPSETIGQEDSTNHLLFWKV</sequence>
<evidence type="ECO:0000313" key="5">
    <source>
        <dbReference type="RefSeq" id="XP_022241065.1"/>
    </source>
</evidence>
<keyword evidence="2" id="KW-0175">Coiled coil</keyword>
<dbReference type="Gene3D" id="2.30.29.30">
    <property type="entry name" value="Pleckstrin-homology domain (PH domain)/Phosphotyrosine-binding domain (PTB)"/>
    <property type="match status" value="1"/>
</dbReference>
<dbReference type="Gene3D" id="2.130.10.10">
    <property type="entry name" value="YVTN repeat-like/Quinoprotein amine dehydrogenase"/>
    <property type="match status" value="1"/>
</dbReference>
<dbReference type="Pfam" id="PF19056">
    <property type="entry name" value="WD40_2"/>
    <property type="match status" value="1"/>
</dbReference>
<dbReference type="Proteomes" id="UP000694941">
    <property type="component" value="Unplaced"/>
</dbReference>
<dbReference type="Pfam" id="PF19057">
    <property type="entry name" value="PH_19"/>
    <property type="match status" value="1"/>
</dbReference>
<keyword evidence="1" id="KW-0344">Guanine-nucleotide releasing factor</keyword>
<dbReference type="SUPFAM" id="SSF50729">
    <property type="entry name" value="PH domain-like"/>
    <property type="match status" value="1"/>
</dbReference>
<evidence type="ECO:0000256" key="2">
    <source>
        <dbReference type="SAM" id="Coils"/>
    </source>
</evidence>
<feature type="coiled-coil region" evidence="2">
    <location>
        <begin position="66"/>
        <end position="100"/>
    </location>
</feature>
<proteinExistence type="predicted"/>
<dbReference type="Gene3D" id="1.20.900.10">
    <property type="entry name" value="Dbl homology (DH) domain"/>
    <property type="match status" value="1"/>
</dbReference>
<gene>
    <name evidence="5" type="primary">LOC106458987</name>
</gene>
<keyword evidence="4" id="KW-1185">Reference proteome</keyword>